<organism evidence="1 2">
    <name type="scientific">Candidatus Fervidibacter sacchari</name>
    <dbReference type="NCBI Taxonomy" id="1448929"/>
    <lineage>
        <taxon>Bacteria</taxon>
        <taxon>Candidatus Fervidibacterota</taxon>
        <taxon>Candidatus Fervidibacter</taxon>
    </lineage>
</organism>
<name>A0ABT2EQU3_9BACT</name>
<evidence type="ECO:0000313" key="1">
    <source>
        <dbReference type="EMBL" id="MCS3920049.1"/>
    </source>
</evidence>
<accession>A0ABT2EQU3</accession>
<dbReference type="EMBL" id="JANUCP010000004">
    <property type="protein sequence ID" value="MCS3920049.1"/>
    <property type="molecule type" value="Genomic_DNA"/>
</dbReference>
<dbReference type="Proteomes" id="UP001204798">
    <property type="component" value="Unassembled WGS sequence"/>
</dbReference>
<comment type="caution">
    <text evidence="1">The sequence shown here is derived from an EMBL/GenBank/DDBJ whole genome shotgun (WGS) entry which is preliminary data.</text>
</comment>
<gene>
    <name evidence="1" type="ORF">M2350_002466</name>
</gene>
<reference evidence="1 2" key="1">
    <citation type="submission" date="2022-08" db="EMBL/GenBank/DDBJ databases">
        <title>Bacterial and archaeal communities from various locations to study Microbial Dark Matter (Phase II).</title>
        <authorList>
            <person name="Stepanauskas R."/>
        </authorList>
    </citation>
    <scope>NUCLEOTIDE SEQUENCE [LARGE SCALE GENOMIC DNA]</scope>
    <source>
        <strain evidence="1 2">PD1</strain>
    </source>
</reference>
<sequence>MPWETNHQRYPHHFVAVSPIANRYSPFAVVFGSAEPRSPKPNLFPSLVPRPSSRFGSVLKFRVTNYGLRFVAWFAFGCIVNLRNSLLDCWNSEGGDRG</sequence>
<proteinExistence type="predicted"/>
<protein>
    <submittedName>
        <fullName evidence="1">Uncharacterized protein</fullName>
    </submittedName>
</protein>
<dbReference type="RefSeq" id="WP_259097284.1">
    <property type="nucleotide sequence ID" value="NZ_CP130454.1"/>
</dbReference>
<keyword evidence="2" id="KW-1185">Reference proteome</keyword>
<evidence type="ECO:0000313" key="2">
    <source>
        <dbReference type="Proteomes" id="UP001204798"/>
    </source>
</evidence>